<dbReference type="RefSeq" id="WP_106608998.1">
    <property type="nucleotide sequence ID" value="NZ_PYGJ01000009.1"/>
</dbReference>
<gene>
    <name evidence="1" type="ORF">CLV88_1091</name>
</gene>
<reference evidence="1 2" key="1">
    <citation type="submission" date="2018-03" db="EMBL/GenBank/DDBJ databases">
        <title>Genomic Encyclopedia of Archaeal and Bacterial Type Strains, Phase II (KMG-II): from individual species to whole genera.</title>
        <authorList>
            <person name="Goeker M."/>
        </authorList>
    </citation>
    <scope>NUCLEOTIDE SEQUENCE [LARGE SCALE GENOMIC DNA]</scope>
    <source>
        <strain evidence="1 2">DSM 100673</strain>
    </source>
</reference>
<dbReference type="AlphaFoldDB" id="A0A2P8FA60"/>
<evidence type="ECO:0000313" key="1">
    <source>
        <dbReference type="EMBL" id="PSL18617.1"/>
    </source>
</evidence>
<proteinExistence type="predicted"/>
<organism evidence="1 2">
    <name type="scientific">Shimia abyssi</name>
    <dbReference type="NCBI Taxonomy" id="1662395"/>
    <lineage>
        <taxon>Bacteria</taxon>
        <taxon>Pseudomonadati</taxon>
        <taxon>Pseudomonadota</taxon>
        <taxon>Alphaproteobacteria</taxon>
        <taxon>Rhodobacterales</taxon>
        <taxon>Roseobacteraceae</taxon>
    </lineage>
</organism>
<evidence type="ECO:0000313" key="2">
    <source>
        <dbReference type="Proteomes" id="UP000240418"/>
    </source>
</evidence>
<comment type="caution">
    <text evidence="1">The sequence shown here is derived from an EMBL/GenBank/DDBJ whole genome shotgun (WGS) entry which is preliminary data.</text>
</comment>
<dbReference type="EMBL" id="PYGJ01000009">
    <property type="protein sequence ID" value="PSL18617.1"/>
    <property type="molecule type" value="Genomic_DNA"/>
</dbReference>
<accession>A0A2P8FA60</accession>
<keyword evidence="2" id="KW-1185">Reference proteome</keyword>
<dbReference type="Proteomes" id="UP000240418">
    <property type="component" value="Unassembled WGS sequence"/>
</dbReference>
<name>A0A2P8FA60_9RHOB</name>
<dbReference type="OrthoDB" id="7872703at2"/>
<protein>
    <submittedName>
        <fullName evidence="1">Uncharacterized protein</fullName>
    </submittedName>
</protein>
<sequence length="60" mass="6861">MQQNETPDIKRRPDGSIDTAHYIKIGRQERADQARALATAAMPKRRSFSLPFWFLRTSGA</sequence>